<reference evidence="1 2" key="1">
    <citation type="journal article" date="2016" name="Nat. Commun.">
        <title>Extremotolerant tardigrade genome and improved radiotolerance of human cultured cells by tardigrade-unique protein.</title>
        <authorList>
            <person name="Hashimoto T."/>
            <person name="Horikawa D.D."/>
            <person name="Saito Y."/>
            <person name="Kuwahara H."/>
            <person name="Kozuka-Hata H."/>
            <person name="Shin-I T."/>
            <person name="Minakuchi Y."/>
            <person name="Ohishi K."/>
            <person name="Motoyama A."/>
            <person name="Aizu T."/>
            <person name="Enomoto A."/>
            <person name="Kondo K."/>
            <person name="Tanaka S."/>
            <person name="Hara Y."/>
            <person name="Koshikawa S."/>
            <person name="Sagara H."/>
            <person name="Miura T."/>
            <person name="Yokobori S."/>
            <person name="Miyagawa K."/>
            <person name="Suzuki Y."/>
            <person name="Kubo T."/>
            <person name="Oyama M."/>
            <person name="Kohara Y."/>
            <person name="Fujiyama A."/>
            <person name="Arakawa K."/>
            <person name="Katayama T."/>
            <person name="Toyoda A."/>
            <person name="Kunieda T."/>
        </authorList>
    </citation>
    <scope>NUCLEOTIDE SEQUENCE [LARGE SCALE GENOMIC DNA]</scope>
    <source>
        <strain evidence="1 2">YOKOZUNA-1</strain>
    </source>
</reference>
<evidence type="ECO:0000313" key="1">
    <source>
        <dbReference type="EMBL" id="GAU87917.1"/>
    </source>
</evidence>
<evidence type="ECO:0000313" key="2">
    <source>
        <dbReference type="Proteomes" id="UP000186922"/>
    </source>
</evidence>
<dbReference type="Proteomes" id="UP000186922">
    <property type="component" value="Unassembled WGS sequence"/>
</dbReference>
<dbReference type="AlphaFoldDB" id="A0A1D1UKX2"/>
<keyword evidence="2" id="KW-1185">Reference proteome</keyword>
<accession>A0A1D1UKX2</accession>
<protein>
    <submittedName>
        <fullName evidence="1">Uncharacterized protein</fullName>
    </submittedName>
</protein>
<dbReference type="EMBL" id="BDGG01000001">
    <property type="protein sequence ID" value="GAU87917.1"/>
    <property type="molecule type" value="Genomic_DNA"/>
</dbReference>
<organism evidence="1 2">
    <name type="scientific">Ramazzottius varieornatus</name>
    <name type="common">Water bear</name>
    <name type="synonym">Tardigrade</name>
    <dbReference type="NCBI Taxonomy" id="947166"/>
    <lineage>
        <taxon>Eukaryota</taxon>
        <taxon>Metazoa</taxon>
        <taxon>Ecdysozoa</taxon>
        <taxon>Tardigrada</taxon>
        <taxon>Eutardigrada</taxon>
        <taxon>Parachela</taxon>
        <taxon>Hypsibioidea</taxon>
        <taxon>Ramazzottiidae</taxon>
        <taxon>Ramazzottius</taxon>
    </lineage>
</organism>
<sequence>MSSHTNSPRGGDWSDRLYPYANKEPLYHYVKPGQGLTVAEHSVNKGALQGRWTFVDKVLPGGGETRYITHPQVAIGNWWERMVAEKPGFINSMGRRLPDNLTKCSEYREEISEYAKYFKDYPDEEIRPPPSDATMKFVPMEVKLDYRKGESPLTYWMSVYNRDFHRPQPCIPPQQFSWADAKRRKWIEKTLDNNVDFCTEYQKHYHRIIYETLAEQARRASLCPYIKAEEQQAYVKRLERASEDIPRRIERDRCLQEEMEHQKNACFIRNGLCDPLCLPPATVDPFEQRSCL</sequence>
<gene>
    <name evidence="1" type="primary">RvY_00703-1</name>
    <name evidence="1" type="synonym">RvY_00703.1</name>
    <name evidence="1" type="ORF">RvY_00703</name>
</gene>
<proteinExistence type="predicted"/>
<comment type="caution">
    <text evidence="1">The sequence shown here is derived from an EMBL/GenBank/DDBJ whole genome shotgun (WGS) entry which is preliminary data.</text>
</comment>
<dbReference type="OrthoDB" id="10053983at2759"/>
<name>A0A1D1UKX2_RAMVA</name>